<proteinExistence type="predicted"/>
<evidence type="ECO:0000313" key="2">
    <source>
        <dbReference type="Proteomes" id="UP000231564"/>
    </source>
</evidence>
<keyword evidence="2" id="KW-1185">Reference proteome</keyword>
<reference evidence="1 2" key="1">
    <citation type="submission" date="2016-11" db="EMBL/GenBank/DDBJ databases">
        <authorList>
            <person name="Jaros S."/>
            <person name="Januszkiewicz K."/>
            <person name="Wedrychowicz H."/>
        </authorList>
    </citation>
    <scope>NUCLEOTIDE SEQUENCE [LARGE SCALE GENOMIC DNA]</scope>
    <source>
        <strain evidence="1">NCIMB 2154T</strain>
    </source>
</reference>
<gene>
    <name evidence="1" type="ORF">MARIT_2710</name>
</gene>
<protein>
    <submittedName>
        <fullName evidence="1">Uncharacterized protein</fullName>
    </submittedName>
</protein>
<dbReference type="EMBL" id="LT634361">
    <property type="protein sequence ID" value="SFZ84354.1"/>
    <property type="molecule type" value="Genomic_DNA"/>
</dbReference>
<sequence>MKKTKTLSVKYNDSDIPQIKIKKKSNLTFNLDNEKNIEIVGNRKGLKLLAKALLGVAGSERKDGFHIHLDELYEINKENKTFQISKKEV</sequence>
<dbReference type="KEGG" id="tmar:MARIT_2710"/>
<accession>A0A2H1ED99</accession>
<dbReference type="AlphaFoldDB" id="A0A2H1ED99"/>
<name>A0A2H1ED99_9FLAO</name>
<evidence type="ECO:0000313" key="1">
    <source>
        <dbReference type="EMBL" id="SFZ84354.1"/>
    </source>
</evidence>
<dbReference type="RefSeq" id="WP_100211732.1">
    <property type="nucleotide sequence ID" value="NZ_CP138495.1"/>
</dbReference>
<dbReference type="GeneID" id="47724169"/>
<dbReference type="Pfam" id="PF15566">
    <property type="entry name" value="Imm32"/>
    <property type="match status" value="1"/>
</dbReference>
<dbReference type="InterPro" id="IPR029083">
    <property type="entry name" value="Imm32"/>
</dbReference>
<dbReference type="Proteomes" id="UP000231564">
    <property type="component" value="Chromosome MARIT"/>
</dbReference>
<organism evidence="1 2">
    <name type="scientific">Tenacibaculum maritimum NCIMB 2154</name>
    <dbReference type="NCBI Taxonomy" id="1349785"/>
    <lineage>
        <taxon>Bacteria</taxon>
        <taxon>Pseudomonadati</taxon>
        <taxon>Bacteroidota</taxon>
        <taxon>Flavobacteriia</taxon>
        <taxon>Flavobacteriales</taxon>
        <taxon>Flavobacteriaceae</taxon>
        <taxon>Tenacibaculum</taxon>
    </lineage>
</organism>